<feature type="transmembrane region" description="Helical" evidence="6">
    <location>
        <begin position="216"/>
        <end position="239"/>
    </location>
</feature>
<comment type="caution">
    <text evidence="11">The sequence shown here is derived from an EMBL/GenBank/DDBJ whole genome shotgun (WGS) entry which is preliminary data.</text>
</comment>
<reference evidence="11 12" key="1">
    <citation type="submission" date="2021-12" db="EMBL/GenBank/DDBJ databases">
        <title>Genome sequencing of bacteria with rrn-lacking chromosome and rrn-plasmid.</title>
        <authorList>
            <person name="Anda M."/>
            <person name="Iwasaki W."/>
        </authorList>
    </citation>
    <scope>NUCLEOTIDE SEQUENCE [LARGE SCALE GENOMIC DNA]</scope>
    <source>
        <strain evidence="11 12">NBRC 15940</strain>
    </source>
</reference>
<dbReference type="GO" id="GO:0005886">
    <property type="term" value="C:plasma membrane"/>
    <property type="evidence" value="ECO:0007669"/>
    <property type="project" value="UniProtKB-SubCell"/>
</dbReference>
<dbReference type="PANTHER" id="PTHR33885:SF3">
    <property type="entry name" value="PHAGE SHOCK PROTEIN C"/>
    <property type="match status" value="1"/>
</dbReference>
<dbReference type="Pfam" id="PF04024">
    <property type="entry name" value="PspC"/>
    <property type="match status" value="2"/>
</dbReference>
<evidence type="ECO:0000313" key="11">
    <source>
        <dbReference type="EMBL" id="GJM60863.1"/>
    </source>
</evidence>
<keyword evidence="4 6" id="KW-1133">Transmembrane helix</keyword>
<organism evidence="11 12">
    <name type="scientific">Persicobacter diffluens</name>
    <dbReference type="NCBI Taxonomy" id="981"/>
    <lineage>
        <taxon>Bacteria</taxon>
        <taxon>Pseudomonadati</taxon>
        <taxon>Bacteroidota</taxon>
        <taxon>Cytophagia</taxon>
        <taxon>Cytophagales</taxon>
        <taxon>Persicobacteraceae</taxon>
        <taxon>Persicobacter</taxon>
    </lineage>
</organism>
<dbReference type="AlphaFoldDB" id="A0AAN4VW94"/>
<dbReference type="InterPro" id="IPR021255">
    <property type="entry name" value="DUF2807"/>
</dbReference>
<keyword evidence="2" id="KW-1003">Cell membrane</keyword>
<dbReference type="RefSeq" id="WP_338236526.1">
    <property type="nucleotide sequence ID" value="NZ_BQKE01000001.1"/>
</dbReference>
<feature type="domain" description="Putative auto-transporter adhesin head GIN" evidence="8">
    <location>
        <begin position="606"/>
        <end position="788"/>
    </location>
</feature>
<proteinExistence type="predicted"/>
<dbReference type="InterPro" id="IPR054319">
    <property type="entry name" value="PspC-rel_ToastRack"/>
</dbReference>
<feature type="domain" description="Phage shock protein PspC N-terminal" evidence="7">
    <location>
        <begin position="112"/>
        <end position="174"/>
    </location>
</feature>
<evidence type="ECO:0000256" key="2">
    <source>
        <dbReference type="ARBA" id="ARBA00022475"/>
    </source>
</evidence>
<accession>A0AAN4VW94</accession>
<evidence type="ECO:0000256" key="1">
    <source>
        <dbReference type="ARBA" id="ARBA00004162"/>
    </source>
</evidence>
<feature type="transmembrane region" description="Helical" evidence="6">
    <location>
        <begin position="315"/>
        <end position="343"/>
    </location>
</feature>
<dbReference type="InterPro" id="IPR007168">
    <property type="entry name" value="Phageshock_PspC_N"/>
</dbReference>
<dbReference type="InterPro" id="IPR052027">
    <property type="entry name" value="PspC"/>
</dbReference>
<comment type="subcellular location">
    <subcellularLocation>
        <location evidence="1">Cell membrane</location>
        <topology evidence="1">Single-pass membrane protein</topology>
    </subcellularLocation>
</comment>
<dbReference type="Proteomes" id="UP001310022">
    <property type="component" value="Unassembled WGS sequence"/>
</dbReference>
<protein>
    <recommendedName>
        <fullName evidence="13">Phage shock protein PspC N-terminal domain-containing protein</fullName>
    </recommendedName>
</protein>
<evidence type="ECO:0000259" key="10">
    <source>
        <dbReference type="Pfam" id="PF22744"/>
    </source>
</evidence>
<dbReference type="Pfam" id="PF22571">
    <property type="entry name" value="LiaI-LiaF-TM_PspC"/>
    <property type="match status" value="1"/>
</dbReference>
<dbReference type="Pfam" id="PF22744">
    <property type="entry name" value="Toast-rack_PspC-Cterm"/>
    <property type="match status" value="1"/>
</dbReference>
<keyword evidence="12" id="KW-1185">Reference proteome</keyword>
<dbReference type="Gene3D" id="2.160.20.120">
    <property type="match status" value="1"/>
</dbReference>
<name>A0AAN4VW94_9BACT</name>
<evidence type="ECO:0000256" key="4">
    <source>
        <dbReference type="ARBA" id="ARBA00022989"/>
    </source>
</evidence>
<evidence type="ECO:0000259" key="8">
    <source>
        <dbReference type="Pfam" id="PF10988"/>
    </source>
</evidence>
<evidence type="ECO:0000259" key="9">
    <source>
        <dbReference type="Pfam" id="PF22571"/>
    </source>
</evidence>
<feature type="transmembrane region" description="Helical" evidence="6">
    <location>
        <begin position="363"/>
        <end position="389"/>
    </location>
</feature>
<evidence type="ECO:0000313" key="12">
    <source>
        <dbReference type="Proteomes" id="UP001310022"/>
    </source>
</evidence>
<dbReference type="EMBL" id="BQKE01000001">
    <property type="protein sequence ID" value="GJM60863.1"/>
    <property type="molecule type" value="Genomic_DNA"/>
</dbReference>
<feature type="transmembrane region" description="Helical" evidence="6">
    <location>
        <begin position="401"/>
        <end position="418"/>
    </location>
</feature>
<feature type="domain" description="Phage shock protein PspC N-terminal" evidence="7">
    <location>
        <begin position="185"/>
        <end position="242"/>
    </location>
</feature>
<gene>
    <name evidence="11" type="ORF">PEDI_14150</name>
</gene>
<evidence type="ECO:0000256" key="6">
    <source>
        <dbReference type="SAM" id="Phobius"/>
    </source>
</evidence>
<feature type="domain" description="PspC-related transmembrane region" evidence="9">
    <location>
        <begin position="283"/>
        <end position="425"/>
    </location>
</feature>
<feature type="transmembrane region" description="Helical" evidence="6">
    <location>
        <begin position="146"/>
        <end position="172"/>
    </location>
</feature>
<keyword evidence="5 6" id="KW-0472">Membrane</keyword>
<dbReference type="Pfam" id="PF10988">
    <property type="entry name" value="DUF2807"/>
    <property type="match status" value="1"/>
</dbReference>
<keyword evidence="3 6" id="KW-0812">Transmembrane</keyword>
<sequence>MKKSISISIGGIIFHIEEDGYLILNEYLESIRQHFSAYPDSHEIIDDIENRIAELFFSKLTDNKQAIILEDVEELISTMGSLDDFETIEKEFGTDRDYFQNEEEQFFEEPNRLFRDESRKVLGGVLAGLAQYFQIDPLWMRLGFLILFFGFSFIPSVATVLALVYLCLIFIMPARNDFPEQKNEKKIYRDPDQKVLGGVCAGFSAFYGIDITIVRLIFIALIFLGGTAIFIYAALWVILPEAQTPSQKVKMQGQPITLENIESNIRKRLNNIEGEENIATKILLFPFRILAELLTVLQSVLGPLLTFLADIFRVFLGFITSFTGFVTLVVLLIIAVASMGWLGNDIVVGDFPLPTELITTVTSPALVVTGFFLMAIPAFYLIILGMIFFFKRSIGNRAFHITMLSLWGIAMIVGLFLIPKTVAQFKKSGSVEISEVIPYPADSLLILNLNKNKGFDWAETKLKIRGYSGDNIKVVQTLEARGKSTYEAEDNARQILYGYTVNESIISLDRFFQLDKNGKFRNQKHLTTLYLPFGLHFQMSPALGTVLRNTLSPNGYRVNQLADNEWVYTGDGLQCVTCITKEQFHYNSNVKKNQISGYYEEFEVAPFKKIEVNGSLKAEIFPSEDFEVIAIGNEEAIADCKIKSRNGTLNLSNGGLKNIFSDERIKILVGCPTIKAIEAGGSTHVIIQDFKEEESISLYANGASNIDLFGEYEEVLGNAEGASNISLKGKAKFGAFNTSGASNVKAQEFWVKNAEVTSSGASSVKLSAQEYLKAEASGSSNIFYEGNPTIDAATSGAAQVEQIGN</sequence>
<evidence type="ECO:0000256" key="5">
    <source>
        <dbReference type="ARBA" id="ARBA00023136"/>
    </source>
</evidence>
<evidence type="ECO:0008006" key="13">
    <source>
        <dbReference type="Google" id="ProtNLM"/>
    </source>
</evidence>
<dbReference type="InterPro" id="IPR054321">
    <property type="entry name" value="PspC-rel_TM"/>
</dbReference>
<evidence type="ECO:0000256" key="3">
    <source>
        <dbReference type="ARBA" id="ARBA00022692"/>
    </source>
</evidence>
<evidence type="ECO:0000259" key="7">
    <source>
        <dbReference type="Pfam" id="PF04024"/>
    </source>
</evidence>
<feature type="domain" description="PspC-related ToastRack" evidence="10">
    <location>
        <begin position="459"/>
        <end position="580"/>
    </location>
</feature>
<dbReference type="PANTHER" id="PTHR33885">
    <property type="entry name" value="PHAGE SHOCK PROTEIN C"/>
    <property type="match status" value="1"/>
</dbReference>